<dbReference type="GO" id="GO:0004386">
    <property type="term" value="F:helicase activity"/>
    <property type="evidence" value="ECO:0007669"/>
    <property type="project" value="UniProtKB-KW"/>
</dbReference>
<dbReference type="InterPro" id="IPR025103">
    <property type="entry name" value="DUF4011"/>
</dbReference>
<dbReference type="eggNOG" id="COG2852">
    <property type="taxonomic scope" value="Bacteria"/>
</dbReference>
<dbReference type="Pfam" id="PF13195">
    <property type="entry name" value="DUF4011"/>
    <property type="match status" value="1"/>
</dbReference>
<dbReference type="InterPro" id="IPR041679">
    <property type="entry name" value="DNA2/NAM7-like_C"/>
</dbReference>
<dbReference type="RefSeq" id="WP_011712016.1">
    <property type="nucleotide sequence ID" value="NC_008576.1"/>
</dbReference>
<evidence type="ECO:0000259" key="3">
    <source>
        <dbReference type="Pfam" id="PF13087"/>
    </source>
</evidence>
<dbReference type="STRING" id="156889.Mmc1_0317"/>
<dbReference type="SUPFAM" id="SSF52540">
    <property type="entry name" value="P-loop containing nucleoside triphosphate hydrolases"/>
    <property type="match status" value="1"/>
</dbReference>
<dbReference type="Pfam" id="PF18741">
    <property type="entry name" value="MTES_1575"/>
    <property type="match status" value="1"/>
</dbReference>
<dbReference type="InterPro" id="IPR041677">
    <property type="entry name" value="DNA2/NAM7_AAA_11"/>
</dbReference>
<dbReference type="eggNOG" id="COG1112">
    <property type="taxonomic scope" value="Bacteria"/>
</dbReference>
<dbReference type="InterPro" id="IPR049468">
    <property type="entry name" value="Restrct_endonuc-II-like_dom"/>
</dbReference>
<feature type="domain" description="DUF3320" evidence="1">
    <location>
        <begin position="1816"/>
        <end position="1864"/>
    </location>
</feature>
<reference evidence="5 6" key="2">
    <citation type="journal article" date="2012" name="Int. J. Syst. Evol. Microbiol.">
        <title>Magnetococcus marinus gen. nov., sp. nov., a marine, magnetotactic bacterium that represents a novel lineage (Magnetococcaceae fam. nov.; Magnetococcales ord. nov.) at the base of the Alphaproteobacteria.</title>
        <authorList>
            <person name="Bazylinski D.A."/>
            <person name="Williams T.J."/>
            <person name="Lefevre C.T."/>
            <person name="Berg R.J."/>
            <person name="Zhang C.L."/>
            <person name="Bowser S.S."/>
            <person name="Dean A.J."/>
            <person name="Beveridge T.J."/>
        </authorList>
    </citation>
    <scope>NUCLEOTIDE SEQUENCE [LARGE SCALE GENOMIC DNA]</scope>
    <source>
        <strain evidence="6">ATCC BAA-1437 / JCM 17883 / MC-1</strain>
    </source>
</reference>
<dbReference type="FunFam" id="3.40.960.10:FF:000002">
    <property type="entry name" value="DNA helicase related protein"/>
    <property type="match status" value="1"/>
</dbReference>
<dbReference type="KEGG" id="mgm:Mmc1_0317"/>
<dbReference type="HOGENOM" id="CLU_000788_0_1_5"/>
<reference evidence="6" key="1">
    <citation type="journal article" date="2009" name="Appl. Environ. Microbiol.">
        <title>Complete genome sequence of the chemolithoautotrophic marine magnetotactic coccus strain MC-1.</title>
        <authorList>
            <person name="Schubbe S."/>
            <person name="Williams T.J."/>
            <person name="Xie G."/>
            <person name="Kiss H.E."/>
            <person name="Brettin T.S."/>
            <person name="Martinez D."/>
            <person name="Ross C.A."/>
            <person name="Schuler D."/>
            <person name="Cox B.L."/>
            <person name="Nealson K.H."/>
            <person name="Bazylinski D.A."/>
        </authorList>
    </citation>
    <scope>NUCLEOTIDE SEQUENCE [LARGE SCALE GENOMIC DNA]</scope>
    <source>
        <strain evidence="6">ATCC BAA-1437 / JCM 17883 / MC-1</strain>
    </source>
</reference>
<gene>
    <name evidence="5" type="ordered locus">Mmc1_0317</name>
</gene>
<dbReference type="Pfam" id="PF13086">
    <property type="entry name" value="AAA_11"/>
    <property type="match status" value="1"/>
</dbReference>
<dbReference type="Pfam" id="PF11784">
    <property type="entry name" value="DUF3320"/>
    <property type="match status" value="1"/>
</dbReference>
<dbReference type="InterPro" id="IPR021754">
    <property type="entry name" value="DUF3320"/>
</dbReference>
<dbReference type="CDD" id="cd18808">
    <property type="entry name" value="SF1_C_Upf1"/>
    <property type="match status" value="1"/>
</dbReference>
<dbReference type="PANTHER" id="PTHR10887:SF495">
    <property type="entry name" value="HELICASE SENATAXIN ISOFORM X1-RELATED"/>
    <property type="match status" value="1"/>
</dbReference>
<feature type="domain" description="Restriction endonuclease type II-like" evidence="4">
    <location>
        <begin position="1624"/>
        <end position="1721"/>
    </location>
</feature>
<dbReference type="InterPro" id="IPR027417">
    <property type="entry name" value="P-loop_NTPase"/>
</dbReference>
<feature type="domain" description="DNA2/NAM7 helicase-like C-terminal" evidence="3">
    <location>
        <begin position="1379"/>
        <end position="1575"/>
    </location>
</feature>
<proteinExistence type="predicted"/>
<keyword evidence="5" id="KW-0378">Hydrolase</keyword>
<dbReference type="EMBL" id="CP000471">
    <property type="protein sequence ID" value="ABK42844.1"/>
    <property type="molecule type" value="Genomic_DNA"/>
</dbReference>
<dbReference type="Proteomes" id="UP000002586">
    <property type="component" value="Chromosome"/>
</dbReference>
<organism evidence="5 6">
    <name type="scientific">Magnetococcus marinus (strain ATCC BAA-1437 / JCM 17883 / MC-1)</name>
    <dbReference type="NCBI Taxonomy" id="156889"/>
    <lineage>
        <taxon>Bacteria</taxon>
        <taxon>Pseudomonadati</taxon>
        <taxon>Pseudomonadota</taxon>
        <taxon>Magnetococcia</taxon>
        <taxon>Magnetococcales</taxon>
        <taxon>Magnetococcaceae</taxon>
        <taxon>Magnetococcus</taxon>
    </lineage>
</organism>
<feature type="domain" description="DNA2/NAM7 helicase helicase" evidence="2">
    <location>
        <begin position="1314"/>
        <end position="1357"/>
    </location>
</feature>
<dbReference type="PANTHER" id="PTHR10887">
    <property type="entry name" value="DNA2/NAM7 HELICASE FAMILY"/>
    <property type="match status" value="1"/>
</dbReference>
<name>A0L4F1_MAGMM</name>
<dbReference type="OrthoDB" id="9757917at2"/>
<dbReference type="InterPro" id="IPR011335">
    <property type="entry name" value="Restrct_endonuc-II-like"/>
</dbReference>
<protein>
    <submittedName>
        <fullName evidence="5">Superfamily I DNA and RNA helicase and helicase subunit</fullName>
    </submittedName>
</protein>
<dbReference type="Gene3D" id="3.40.960.10">
    <property type="entry name" value="VSR Endonuclease"/>
    <property type="match status" value="1"/>
</dbReference>
<dbReference type="FunFam" id="3.40.50.300:FF:002063">
    <property type="entry name" value="DNA helicase related protein"/>
    <property type="match status" value="1"/>
</dbReference>
<evidence type="ECO:0000259" key="1">
    <source>
        <dbReference type="Pfam" id="PF11784"/>
    </source>
</evidence>
<keyword evidence="5" id="KW-0347">Helicase</keyword>
<evidence type="ECO:0000313" key="6">
    <source>
        <dbReference type="Proteomes" id="UP000002586"/>
    </source>
</evidence>
<dbReference type="Gene3D" id="3.40.50.300">
    <property type="entry name" value="P-loop containing nucleotide triphosphate hydrolases"/>
    <property type="match status" value="3"/>
</dbReference>
<dbReference type="eggNOG" id="COG1198">
    <property type="taxonomic scope" value="Bacteria"/>
</dbReference>
<evidence type="ECO:0000259" key="2">
    <source>
        <dbReference type="Pfam" id="PF13086"/>
    </source>
</evidence>
<dbReference type="InterPro" id="IPR045055">
    <property type="entry name" value="DNA2/NAM7-like"/>
</dbReference>
<keyword evidence="6" id="KW-1185">Reference proteome</keyword>
<evidence type="ECO:0000259" key="4">
    <source>
        <dbReference type="Pfam" id="PF18741"/>
    </source>
</evidence>
<dbReference type="Pfam" id="PF13087">
    <property type="entry name" value="AAA_12"/>
    <property type="match status" value="1"/>
</dbReference>
<dbReference type="SUPFAM" id="SSF52980">
    <property type="entry name" value="Restriction endonuclease-like"/>
    <property type="match status" value="1"/>
</dbReference>
<sequence>MDTLILHVSVQEKINFATQQNAVPILRELSIENIGQESVANLRLTLTSNPVFLVRKTWHLDQLEPGLRLTVSDRDIRLDAGLLMSLHESLRGDLRVELYQDDLLLVEKNIEVELLARHQWGGSQFMPEMLAAFIEPNDTFIAEILRSASSLLQKNGLESGLDGYQKDSSVRVGEVVSAIWSAIAALGITYAEPPASFEQNGQKIRLPSIIKQTGLATCLDLALLFASAMEQAGLNSLIIITQDHAFPGVWLKPQTFPTVLIKTALDIRKRFDLQELLVFESTFATSRTNPVPFHKAVKKGRAQLEEHGQFYMAIDVQRARMYQIRPLYWEDQCASKDQLNVEQVSSMGVDLLEFSDQGVIPEQESLKPTTASGRLELWQKKLLDLSLRNKLLNFKLNGSSALVLICPDPGLLEDKLAQKMKLSIESLPEMGSSNNGRDAQLHTQRTGGGLIEEFVTKALEKNQLYVQEEKEALDKRLTSLFRRSKADLDEGGANTLYLALGFLIWWRSNDPNKKYYAPLILIPVTLERKSIQSGVRMVLHEDEPRFNTTLLQMLRQDFRLEIPGLEGELPTDTHGVDVHGIWHKVRHHVRDVEGFEVVEEVALSNFSFAKYLMWKDLVDRTEQLKENRVVRHLLETPQQSYASDISFREPRNLDNEVKPQDLLTPLPADSSQQTAVMASGEGKDFIVIGPPGTGKSQTIANMIAHNLGLGRTVLFVSEKAAALNVVYRRLKEQGLGEFCLELHSNKARKLEVLNQFDQAWRSKSSFSQVEWQREANRLKETRDGLNRYVQAMHQPSRHGMTPYQAIGKIALGDTVVQLELSFAHADIHDHADYVALTELCHKMDLYSKDLGSVVAHELAFVTHDDWTPQWVKDLLASAHLLKEQADRFQQSIKDLYLLFGYPDHSITILEPLLALIGTMQDLYEQDASFLFEPNTTQIVQQLDVGMRCVQEFTDEQDQLSCCYQLEGLLALDIDALTKQWQESQQAWWLRGWFIKRRVNKALKYMGGAVGQPQPHRDLPRIKQMKKKYQQLQELDAVNTCVRHWRGLESDLAVIQRLVKGGQQVKARIQEIAPTPTEFVTLQTVVQRWLIESNTLLAPNGTLLTLSARVKEQRQQLMETYNRVISLTGGEVDEFLPLGVLFGRAQTYAATLIQNESKLNTWCRWQAVRKEACAQGLRPLVEAMEKGLCKTGKAEQVFEINYARWWIHLVFAKEPDLRQFSAVEHEDKIRIFRMLDERFSELTREYICAKQGANIPDQSGVTQSSEYGVLKRELHKKIRHKPVRQLFREIPNVVKQLTPCLLMSPLSIAQYLPTEKENFDLVIFDEASQITVWDAIGSLARGKQVVIAGDPKQLPPTSFFGRREAEDEGDDTGDVTDLESILDEMMGCSIPQIHLNWHYRSAHESLIAFSNQRYYMNKLITFPSAVTVDRALRLVTVEGYYDRGGARHNRAEAEAIVTEVVRRLNDPNFAGAGKSIGVVTFNSEQQRLIEDLLDRARRDDPALEPYFADEQLEPVIVKNLESVQGDERDLILFSVTYGPDRAGHMTMNFGPLNKQGGERRLNVAITRARSELIVFSTLKPEQMDLSRTQANGVVDLKDFLRYADRGKMALDEVSHGSIGGYDSPFEEAVSEALTRKGWRVHSQIGVSAFRIDLGIVHPQREGHYFVGVECDGATYHSSATARDRDKVREAILERLGWRLVRVWSLDWWVNPKDTLEKLDQRIQAILAEVDIQIAREEEIRKTAEEAFYQAKQAATAALFEENGAKLKAESATIGELSQTSTTDAKVLQVRSMQADKEDRSYYRIATFEKLNLKLNPDLFYEYSYTPTVRMMVEHILEIESPIREDLLIRRIAQAHGFKRSGRLIVERVMQIVEETAEVTHEEGVGNFLWKRGVDLSSWSEIRYPQQGEREARRPDEIAIQELMTLAKEHQGEGALIDTMARSLGVFRLNERNRTRLQLAAQMATKSAPVEPAVL</sequence>
<accession>A0L4F1</accession>
<evidence type="ECO:0000313" key="5">
    <source>
        <dbReference type="EMBL" id="ABK42844.1"/>
    </source>
</evidence>
<keyword evidence="5" id="KW-0067">ATP-binding</keyword>
<dbReference type="InterPro" id="IPR047187">
    <property type="entry name" value="SF1_C_Upf1"/>
</dbReference>
<keyword evidence="5" id="KW-0547">Nucleotide-binding</keyword>